<evidence type="ECO:0008006" key="2">
    <source>
        <dbReference type="Google" id="ProtNLM"/>
    </source>
</evidence>
<dbReference type="Pfam" id="PF07875">
    <property type="entry name" value="Coat_F"/>
    <property type="match status" value="1"/>
</dbReference>
<protein>
    <recommendedName>
        <fullName evidence="2">Spore coat protein</fullName>
    </recommendedName>
</protein>
<name>A0A644SWM6_9ZZZZ</name>
<dbReference type="InterPro" id="IPR012347">
    <property type="entry name" value="Ferritin-like"/>
</dbReference>
<proteinExistence type="predicted"/>
<accession>A0A644SWM6</accession>
<evidence type="ECO:0000313" key="1">
    <source>
        <dbReference type="EMBL" id="MPL58657.1"/>
    </source>
</evidence>
<dbReference type="Gene3D" id="1.20.1260.10">
    <property type="match status" value="1"/>
</dbReference>
<comment type="caution">
    <text evidence="1">The sequence shown here is derived from an EMBL/GenBank/DDBJ whole genome shotgun (WGS) entry which is preliminary data.</text>
</comment>
<organism evidence="1">
    <name type="scientific">bioreactor metagenome</name>
    <dbReference type="NCBI Taxonomy" id="1076179"/>
    <lineage>
        <taxon>unclassified sequences</taxon>
        <taxon>metagenomes</taxon>
        <taxon>ecological metagenomes</taxon>
    </lineage>
</organism>
<reference evidence="1" key="1">
    <citation type="submission" date="2019-08" db="EMBL/GenBank/DDBJ databases">
        <authorList>
            <person name="Kucharzyk K."/>
            <person name="Murdoch R.W."/>
            <person name="Higgins S."/>
            <person name="Loffler F."/>
        </authorList>
    </citation>
    <scope>NUCLEOTIDE SEQUENCE</scope>
</reference>
<sequence>MVQQQQQQTQDMELIGTLIYQLKMESSSLCTAILESSNDNVRTQLTQLLSQSLQNQKNVFDAMNQKGWYKVEPAPAEQYQRIQQSFTTMQQQEQSQNQMQ</sequence>
<dbReference type="InterPro" id="IPR012851">
    <property type="entry name" value="Spore_coat_CotF-like"/>
</dbReference>
<dbReference type="EMBL" id="VSSQ01000007">
    <property type="protein sequence ID" value="MPL58657.1"/>
    <property type="molecule type" value="Genomic_DNA"/>
</dbReference>
<dbReference type="AlphaFoldDB" id="A0A644SWM6"/>
<gene>
    <name evidence="1" type="ORF">SDC9_04199</name>
</gene>